<organism evidence="11 12">
    <name type="scientific">Turnera subulata</name>
    <dbReference type="NCBI Taxonomy" id="218843"/>
    <lineage>
        <taxon>Eukaryota</taxon>
        <taxon>Viridiplantae</taxon>
        <taxon>Streptophyta</taxon>
        <taxon>Embryophyta</taxon>
        <taxon>Tracheophyta</taxon>
        <taxon>Spermatophyta</taxon>
        <taxon>Magnoliopsida</taxon>
        <taxon>eudicotyledons</taxon>
        <taxon>Gunneridae</taxon>
        <taxon>Pentapetalae</taxon>
        <taxon>rosids</taxon>
        <taxon>fabids</taxon>
        <taxon>Malpighiales</taxon>
        <taxon>Passifloraceae</taxon>
        <taxon>Turnera</taxon>
    </lineage>
</organism>
<evidence type="ECO:0000256" key="5">
    <source>
        <dbReference type="ARBA" id="ARBA00022771"/>
    </source>
</evidence>
<evidence type="ECO:0000256" key="7">
    <source>
        <dbReference type="ARBA" id="ARBA00022833"/>
    </source>
</evidence>
<sequence>MASISFLHPDPDSDTDHRHLHSRRHRNHLNNHHKHHHHHSSSTLSSVDPYFPIFSSPSSSSNPHSSPLHEPTNFNIGALDEYDDVSDPESVILAGPHDLLDRENQVSFVMDLFQQRVEQSHVLGGRPPRGSLSLSDSLNESGFGVIDENPELGIDGLELDLGLGFGLDESHDNSVFQDVDPIESNRDLNRDYSDNIVIDDDDFFVERRVSRVESCDAESAVCFHANPIRVVGFDSDSESEVSNGNGNLLAIDLNSGDEYGLEDHVNLGNGSHYDNEYGDIDDDNEDEEDDASVATPLCWDSLRLEDHRENNEDFEWEEVDGRVDEREVLSVFVDDEEAASVSLSISPIIAPEDMVSVERVGGLGNLEWEVLLDANNLGSNPDHDQDHNSEPYFGEHDDYIYTAEYETLFGQFAENEIAVMGRPPASKSVVDRLPCVVLTKDDVHGNNALCAVCKDEINVGETAKQLPCTHRYHGECILPWLGIRNTCPVCRFELPTDDADYERRKAQQRNGAVATRM</sequence>
<evidence type="ECO:0000256" key="6">
    <source>
        <dbReference type="ARBA" id="ARBA00022786"/>
    </source>
</evidence>
<keyword evidence="3" id="KW-0808">Transferase</keyword>
<reference evidence="11" key="1">
    <citation type="submission" date="2022-02" db="EMBL/GenBank/DDBJ databases">
        <authorList>
            <person name="Henning P.M."/>
            <person name="McCubbin A.G."/>
            <person name="Shore J.S."/>
        </authorList>
    </citation>
    <scope>NUCLEOTIDE SEQUENCE</scope>
    <source>
        <strain evidence="11">F60SS</strain>
        <tissue evidence="11">Leaves</tissue>
    </source>
</reference>
<keyword evidence="7" id="KW-0862">Zinc</keyword>
<dbReference type="GO" id="GO:0061630">
    <property type="term" value="F:ubiquitin protein ligase activity"/>
    <property type="evidence" value="ECO:0007669"/>
    <property type="project" value="UniProtKB-EC"/>
</dbReference>
<feature type="region of interest" description="Disordered" evidence="9">
    <location>
        <begin position="1"/>
        <end position="21"/>
    </location>
</feature>
<name>A0A9Q0G7V0_9ROSI</name>
<dbReference type="PANTHER" id="PTHR15710:SF108">
    <property type="entry name" value="OS03G0286100 PROTEIN"/>
    <property type="match status" value="1"/>
</dbReference>
<dbReference type="GO" id="GO:0005737">
    <property type="term" value="C:cytoplasm"/>
    <property type="evidence" value="ECO:0007669"/>
    <property type="project" value="TreeGrafter"/>
</dbReference>
<evidence type="ECO:0000256" key="2">
    <source>
        <dbReference type="ARBA" id="ARBA00012483"/>
    </source>
</evidence>
<dbReference type="Gene3D" id="3.30.40.10">
    <property type="entry name" value="Zinc/RING finger domain, C3HC4 (zinc finger)"/>
    <property type="match status" value="1"/>
</dbReference>
<proteinExistence type="predicted"/>
<evidence type="ECO:0000256" key="4">
    <source>
        <dbReference type="ARBA" id="ARBA00022723"/>
    </source>
</evidence>
<keyword evidence="4" id="KW-0479">Metal-binding</keyword>
<feature type="region of interest" description="Disordered" evidence="9">
    <location>
        <begin position="56"/>
        <end position="81"/>
    </location>
</feature>
<dbReference type="SMART" id="SM00184">
    <property type="entry name" value="RING"/>
    <property type="match status" value="1"/>
</dbReference>
<dbReference type="GO" id="GO:0008270">
    <property type="term" value="F:zinc ion binding"/>
    <property type="evidence" value="ECO:0007669"/>
    <property type="project" value="UniProtKB-KW"/>
</dbReference>
<feature type="domain" description="RING-type" evidence="10">
    <location>
        <begin position="450"/>
        <end position="491"/>
    </location>
</feature>
<keyword evidence="12" id="KW-1185">Reference proteome</keyword>
<dbReference type="PANTHER" id="PTHR15710">
    <property type="entry name" value="E3 UBIQUITIN-PROTEIN LIGASE PRAJA"/>
    <property type="match status" value="1"/>
</dbReference>
<dbReference type="EC" id="2.3.2.27" evidence="2"/>
<dbReference type="InterPro" id="IPR013083">
    <property type="entry name" value="Znf_RING/FYVE/PHD"/>
</dbReference>
<dbReference type="SUPFAM" id="SSF57850">
    <property type="entry name" value="RING/U-box"/>
    <property type="match status" value="1"/>
</dbReference>
<evidence type="ECO:0000313" key="12">
    <source>
        <dbReference type="Proteomes" id="UP001141552"/>
    </source>
</evidence>
<accession>A0A9Q0G7V0</accession>
<gene>
    <name evidence="11" type="ORF">Tsubulata_039304</name>
</gene>
<dbReference type="InterPro" id="IPR001841">
    <property type="entry name" value="Znf_RING"/>
</dbReference>
<dbReference type="Pfam" id="PF13639">
    <property type="entry name" value="zf-RING_2"/>
    <property type="match status" value="1"/>
</dbReference>
<evidence type="ECO:0000256" key="3">
    <source>
        <dbReference type="ARBA" id="ARBA00022679"/>
    </source>
</evidence>
<dbReference type="AlphaFoldDB" id="A0A9Q0G7V0"/>
<keyword evidence="5 8" id="KW-0863">Zinc-finger</keyword>
<dbReference type="GO" id="GO:0016567">
    <property type="term" value="P:protein ubiquitination"/>
    <property type="evidence" value="ECO:0007669"/>
    <property type="project" value="TreeGrafter"/>
</dbReference>
<evidence type="ECO:0000256" key="1">
    <source>
        <dbReference type="ARBA" id="ARBA00000900"/>
    </source>
</evidence>
<comment type="catalytic activity">
    <reaction evidence="1">
        <text>S-ubiquitinyl-[E2 ubiquitin-conjugating enzyme]-L-cysteine + [acceptor protein]-L-lysine = [E2 ubiquitin-conjugating enzyme]-L-cysteine + N(6)-ubiquitinyl-[acceptor protein]-L-lysine.</text>
        <dbReference type="EC" id="2.3.2.27"/>
    </reaction>
</comment>
<protein>
    <recommendedName>
        <fullName evidence="2">RING-type E3 ubiquitin transferase</fullName>
        <ecNumber evidence="2">2.3.2.27</ecNumber>
    </recommendedName>
</protein>
<evidence type="ECO:0000256" key="8">
    <source>
        <dbReference type="PROSITE-ProRule" id="PRU00175"/>
    </source>
</evidence>
<evidence type="ECO:0000256" key="9">
    <source>
        <dbReference type="SAM" id="MobiDB-lite"/>
    </source>
</evidence>
<feature type="compositionally biased region" description="Low complexity" evidence="9">
    <location>
        <begin position="56"/>
        <end position="66"/>
    </location>
</feature>
<dbReference type="EMBL" id="JAKUCV010002121">
    <property type="protein sequence ID" value="KAJ4843864.1"/>
    <property type="molecule type" value="Genomic_DNA"/>
</dbReference>
<dbReference type="PROSITE" id="PS50089">
    <property type="entry name" value="ZF_RING_2"/>
    <property type="match status" value="1"/>
</dbReference>
<evidence type="ECO:0000259" key="10">
    <source>
        <dbReference type="PROSITE" id="PS50089"/>
    </source>
</evidence>
<dbReference type="Proteomes" id="UP001141552">
    <property type="component" value="Unassembled WGS sequence"/>
</dbReference>
<comment type="caution">
    <text evidence="11">The sequence shown here is derived from an EMBL/GenBank/DDBJ whole genome shotgun (WGS) entry which is preliminary data.</text>
</comment>
<reference evidence="11" key="2">
    <citation type="journal article" date="2023" name="Plants (Basel)">
        <title>Annotation of the Turnera subulata (Passifloraceae) Draft Genome Reveals the S-Locus Evolved after the Divergence of Turneroideae from Passifloroideae in a Stepwise Manner.</title>
        <authorList>
            <person name="Henning P.M."/>
            <person name="Roalson E.H."/>
            <person name="Mir W."/>
            <person name="McCubbin A.G."/>
            <person name="Shore J.S."/>
        </authorList>
    </citation>
    <scope>NUCLEOTIDE SEQUENCE</scope>
    <source>
        <strain evidence="11">F60SS</strain>
    </source>
</reference>
<dbReference type="OrthoDB" id="8062037at2759"/>
<dbReference type="FunFam" id="3.30.40.10:FF:000022">
    <property type="entry name" value="E3 ubiquitin-protein ligase RING1-like"/>
    <property type="match status" value="1"/>
</dbReference>
<keyword evidence="6" id="KW-0833">Ubl conjugation pathway</keyword>
<evidence type="ECO:0000313" key="11">
    <source>
        <dbReference type="EMBL" id="KAJ4843864.1"/>
    </source>
</evidence>